<keyword evidence="1 3" id="KW-0853">WD repeat</keyword>
<dbReference type="PROSITE" id="PS50294">
    <property type="entry name" value="WD_REPEATS_REGION"/>
    <property type="match status" value="1"/>
</dbReference>
<dbReference type="OrthoDB" id="1367865at2759"/>
<evidence type="ECO:0000313" key="5">
    <source>
        <dbReference type="Proteomes" id="UP000053647"/>
    </source>
</evidence>
<feature type="repeat" description="WD" evidence="3">
    <location>
        <begin position="1"/>
        <end position="42"/>
    </location>
</feature>
<dbReference type="AlphaFoldDB" id="A0A0C9TKB7"/>
<dbReference type="InterPro" id="IPR001680">
    <property type="entry name" value="WD40_rpt"/>
</dbReference>
<sequence>WKSHTDHVTCLSLSPDGTKLASASCDKTVRFWDVCSGELIYHPLRHEHGLWAVTFSPSGESVACGGLNEKLSLWRVPWWD</sequence>
<dbReference type="PROSITE" id="PS50082">
    <property type="entry name" value="WD_REPEATS_2"/>
    <property type="match status" value="1"/>
</dbReference>
<keyword evidence="5" id="KW-1185">Reference proteome</keyword>
<dbReference type="Gene3D" id="2.130.10.10">
    <property type="entry name" value="YVTN repeat-like/Quinoprotein amine dehydrogenase"/>
    <property type="match status" value="1"/>
</dbReference>
<organism evidence="4 5">
    <name type="scientific">Paxillus involutus ATCC 200175</name>
    <dbReference type="NCBI Taxonomy" id="664439"/>
    <lineage>
        <taxon>Eukaryota</taxon>
        <taxon>Fungi</taxon>
        <taxon>Dikarya</taxon>
        <taxon>Basidiomycota</taxon>
        <taxon>Agaricomycotina</taxon>
        <taxon>Agaricomycetes</taxon>
        <taxon>Agaricomycetidae</taxon>
        <taxon>Boletales</taxon>
        <taxon>Paxilineae</taxon>
        <taxon>Paxillaceae</taxon>
        <taxon>Paxillus</taxon>
    </lineage>
</organism>
<dbReference type="PANTHER" id="PTHR19848">
    <property type="entry name" value="WD40 REPEAT PROTEIN"/>
    <property type="match status" value="1"/>
</dbReference>
<feature type="non-terminal residue" evidence="4">
    <location>
        <position position="80"/>
    </location>
</feature>
<keyword evidence="2" id="KW-0677">Repeat</keyword>
<evidence type="ECO:0008006" key="6">
    <source>
        <dbReference type="Google" id="ProtNLM"/>
    </source>
</evidence>
<evidence type="ECO:0000256" key="3">
    <source>
        <dbReference type="PROSITE-ProRule" id="PRU00221"/>
    </source>
</evidence>
<dbReference type="Pfam" id="PF00400">
    <property type="entry name" value="WD40"/>
    <property type="match status" value="2"/>
</dbReference>
<dbReference type="InterPro" id="IPR019775">
    <property type="entry name" value="WD40_repeat_CS"/>
</dbReference>
<dbReference type="InterPro" id="IPR015943">
    <property type="entry name" value="WD40/YVTN_repeat-like_dom_sf"/>
</dbReference>
<dbReference type="Proteomes" id="UP000053647">
    <property type="component" value="Unassembled WGS sequence"/>
</dbReference>
<reference evidence="5" key="2">
    <citation type="submission" date="2015-01" db="EMBL/GenBank/DDBJ databases">
        <title>Evolutionary Origins and Diversification of the Mycorrhizal Mutualists.</title>
        <authorList>
            <consortium name="DOE Joint Genome Institute"/>
            <consortium name="Mycorrhizal Genomics Consortium"/>
            <person name="Kohler A."/>
            <person name="Kuo A."/>
            <person name="Nagy L.G."/>
            <person name="Floudas D."/>
            <person name="Copeland A."/>
            <person name="Barry K.W."/>
            <person name="Cichocki N."/>
            <person name="Veneault-Fourrey C."/>
            <person name="LaButti K."/>
            <person name="Lindquist E.A."/>
            <person name="Lipzen A."/>
            <person name="Lundell T."/>
            <person name="Morin E."/>
            <person name="Murat C."/>
            <person name="Riley R."/>
            <person name="Ohm R."/>
            <person name="Sun H."/>
            <person name="Tunlid A."/>
            <person name="Henrissat B."/>
            <person name="Grigoriev I.V."/>
            <person name="Hibbett D.S."/>
            <person name="Martin F."/>
        </authorList>
    </citation>
    <scope>NUCLEOTIDE SEQUENCE [LARGE SCALE GENOMIC DNA]</scope>
    <source>
        <strain evidence="5">ATCC 200175</strain>
    </source>
</reference>
<dbReference type="EMBL" id="KN819783">
    <property type="protein sequence ID" value="KIJ07796.1"/>
    <property type="molecule type" value="Genomic_DNA"/>
</dbReference>
<gene>
    <name evidence="4" type="ORF">PAXINDRAFT_44803</name>
</gene>
<dbReference type="PANTHER" id="PTHR19848:SF8">
    <property type="entry name" value="F-BOX AND WD REPEAT DOMAIN CONTAINING 7"/>
    <property type="match status" value="1"/>
</dbReference>
<dbReference type="HOGENOM" id="CLU_000288_57_30_1"/>
<reference evidence="4 5" key="1">
    <citation type="submission" date="2014-06" db="EMBL/GenBank/DDBJ databases">
        <authorList>
            <consortium name="DOE Joint Genome Institute"/>
            <person name="Kuo A."/>
            <person name="Kohler A."/>
            <person name="Nagy L.G."/>
            <person name="Floudas D."/>
            <person name="Copeland A."/>
            <person name="Barry K.W."/>
            <person name="Cichocki N."/>
            <person name="Veneault-Fourrey C."/>
            <person name="LaButti K."/>
            <person name="Lindquist E.A."/>
            <person name="Lipzen A."/>
            <person name="Lundell T."/>
            <person name="Morin E."/>
            <person name="Murat C."/>
            <person name="Sun H."/>
            <person name="Tunlid A."/>
            <person name="Henrissat B."/>
            <person name="Grigoriev I.V."/>
            <person name="Hibbett D.S."/>
            <person name="Martin F."/>
            <person name="Nordberg H.P."/>
            <person name="Cantor M.N."/>
            <person name="Hua S.X."/>
        </authorList>
    </citation>
    <scope>NUCLEOTIDE SEQUENCE [LARGE SCALE GENOMIC DNA]</scope>
    <source>
        <strain evidence="4 5">ATCC 200175</strain>
    </source>
</reference>
<dbReference type="InterPro" id="IPR036322">
    <property type="entry name" value="WD40_repeat_dom_sf"/>
</dbReference>
<evidence type="ECO:0000256" key="1">
    <source>
        <dbReference type="ARBA" id="ARBA00022574"/>
    </source>
</evidence>
<protein>
    <recommendedName>
        <fullName evidence="6">WD40 repeat-like protein</fullName>
    </recommendedName>
</protein>
<dbReference type="SMART" id="SM00320">
    <property type="entry name" value="WD40"/>
    <property type="match status" value="2"/>
</dbReference>
<dbReference type="PROSITE" id="PS00678">
    <property type="entry name" value="WD_REPEATS_1"/>
    <property type="match status" value="1"/>
</dbReference>
<accession>A0A0C9TKB7</accession>
<proteinExistence type="predicted"/>
<dbReference type="SUPFAM" id="SSF50978">
    <property type="entry name" value="WD40 repeat-like"/>
    <property type="match status" value="1"/>
</dbReference>
<evidence type="ECO:0000313" key="4">
    <source>
        <dbReference type="EMBL" id="KIJ07796.1"/>
    </source>
</evidence>
<feature type="non-terminal residue" evidence="4">
    <location>
        <position position="1"/>
    </location>
</feature>
<name>A0A0C9TKB7_PAXIN</name>
<evidence type="ECO:0000256" key="2">
    <source>
        <dbReference type="ARBA" id="ARBA00022737"/>
    </source>
</evidence>